<comment type="caution">
    <text evidence="1">The sequence shown here is derived from an EMBL/GenBank/DDBJ whole genome shotgun (WGS) entry which is preliminary data.</text>
</comment>
<proteinExistence type="predicted"/>
<organism evidence="1 2">
    <name type="scientific">Flavobacterium arundinis</name>
    <dbReference type="NCBI Taxonomy" id="3139143"/>
    <lineage>
        <taxon>Bacteria</taxon>
        <taxon>Pseudomonadati</taxon>
        <taxon>Bacteroidota</taxon>
        <taxon>Flavobacteriia</taxon>
        <taxon>Flavobacteriales</taxon>
        <taxon>Flavobacteriaceae</taxon>
        <taxon>Flavobacterium</taxon>
    </lineage>
</organism>
<name>A0ABU9HWE5_9FLAO</name>
<dbReference type="EMBL" id="JBBYHR010000003">
    <property type="protein sequence ID" value="MEL1244119.1"/>
    <property type="molecule type" value="Genomic_DNA"/>
</dbReference>
<accession>A0ABU9HWE5</accession>
<evidence type="ECO:0000313" key="2">
    <source>
        <dbReference type="Proteomes" id="UP001464555"/>
    </source>
</evidence>
<dbReference type="PROSITE" id="PS51257">
    <property type="entry name" value="PROKAR_LIPOPROTEIN"/>
    <property type="match status" value="1"/>
</dbReference>
<protein>
    <submittedName>
        <fullName evidence="1">Uncharacterized protein</fullName>
    </submittedName>
</protein>
<keyword evidence="2" id="KW-1185">Reference proteome</keyword>
<evidence type="ECO:0000313" key="1">
    <source>
        <dbReference type="EMBL" id="MEL1244119.1"/>
    </source>
</evidence>
<gene>
    <name evidence="1" type="ORF">AAEO56_07605</name>
</gene>
<dbReference type="RefSeq" id="WP_341696430.1">
    <property type="nucleotide sequence ID" value="NZ_JBBYHR010000003.1"/>
</dbReference>
<sequence length="164" mass="19305">MNRFLSLILFFALTSCTKKEVPFDMFVFSVGSYTKDFSVKIDNSDTVYYQNRFKMKTGRNYYAVPKKADMDSLVAIIKKLEFSRYDTFYLQQNLMDGAGIKFLKRKGKTEDWVYFYGDIDPKDLNVYANKLYILTKRISFKPYSKKIDLGNLKYVQIPEVPFTP</sequence>
<dbReference type="Proteomes" id="UP001464555">
    <property type="component" value="Unassembled WGS sequence"/>
</dbReference>
<reference evidence="1 2" key="1">
    <citation type="submission" date="2024-04" db="EMBL/GenBank/DDBJ databases">
        <title>Flavobacterium sp. DGU11 16S ribosomal RNA gene Genome sequencing and assembly.</title>
        <authorList>
            <person name="Park S."/>
        </authorList>
    </citation>
    <scope>NUCLEOTIDE SEQUENCE [LARGE SCALE GENOMIC DNA]</scope>
    <source>
        <strain evidence="1 2">DGU11</strain>
    </source>
</reference>